<keyword evidence="2" id="KW-1185">Reference proteome</keyword>
<dbReference type="PANTHER" id="PTHR36221:SF1">
    <property type="entry name" value="DUF742 DOMAIN-CONTAINING PROTEIN"/>
    <property type="match status" value="1"/>
</dbReference>
<evidence type="ECO:0000313" key="2">
    <source>
        <dbReference type="Proteomes" id="UP001500729"/>
    </source>
</evidence>
<organism evidence="1 2">
    <name type="scientific">Saccharopolyspora erythraea</name>
    <name type="common">Streptomyces erythraeus</name>
    <dbReference type="NCBI Taxonomy" id="1836"/>
    <lineage>
        <taxon>Bacteria</taxon>
        <taxon>Bacillati</taxon>
        <taxon>Actinomycetota</taxon>
        <taxon>Actinomycetes</taxon>
        <taxon>Pseudonocardiales</taxon>
        <taxon>Pseudonocardiaceae</taxon>
        <taxon>Saccharopolyspora</taxon>
    </lineage>
</organism>
<dbReference type="InterPro" id="IPR007995">
    <property type="entry name" value="DUF742"/>
</dbReference>
<dbReference type="Pfam" id="PF05331">
    <property type="entry name" value="DUF742"/>
    <property type="match status" value="1"/>
</dbReference>
<dbReference type="Proteomes" id="UP001500729">
    <property type="component" value="Unassembled WGS sequence"/>
</dbReference>
<accession>A0ABN1CHE8</accession>
<dbReference type="EMBL" id="BAAAGS010000008">
    <property type="protein sequence ID" value="GAA0519083.1"/>
    <property type="molecule type" value="Genomic_DNA"/>
</dbReference>
<protein>
    <submittedName>
        <fullName evidence="1">DUF742 domain-containing protein</fullName>
    </submittedName>
</protein>
<name>A0ABN1CHE8_SACER</name>
<sequence length="126" mass="13787">MMAREDDVWLDEAAGPLVRPYAMTRGRTRPTSPELDMVTQVVTARRGSSDRSGLSVEHLDILEFCKRPLSIAEVASFLDVPLVVGKVLVGDLIERGDLIAGSASSRTAEMPNRKLLQAVLDGVRRL</sequence>
<gene>
    <name evidence="1" type="ORF">GCM10009533_17800</name>
</gene>
<comment type="caution">
    <text evidence="1">The sequence shown here is derived from an EMBL/GenBank/DDBJ whole genome shotgun (WGS) entry which is preliminary data.</text>
</comment>
<evidence type="ECO:0000313" key="1">
    <source>
        <dbReference type="EMBL" id="GAA0519083.1"/>
    </source>
</evidence>
<dbReference type="PANTHER" id="PTHR36221">
    <property type="entry name" value="DUF742 DOMAIN-CONTAINING PROTEIN"/>
    <property type="match status" value="1"/>
</dbReference>
<proteinExistence type="predicted"/>
<reference evidence="1 2" key="1">
    <citation type="journal article" date="2019" name="Int. J. Syst. Evol. Microbiol.">
        <title>The Global Catalogue of Microorganisms (GCM) 10K type strain sequencing project: providing services to taxonomists for standard genome sequencing and annotation.</title>
        <authorList>
            <consortium name="The Broad Institute Genomics Platform"/>
            <consortium name="The Broad Institute Genome Sequencing Center for Infectious Disease"/>
            <person name="Wu L."/>
            <person name="Ma J."/>
        </authorList>
    </citation>
    <scope>NUCLEOTIDE SEQUENCE [LARGE SCALE GENOMIC DNA]</scope>
    <source>
        <strain evidence="1 2">JCM 10303</strain>
    </source>
</reference>